<dbReference type="GO" id="GO:0046872">
    <property type="term" value="F:metal ion binding"/>
    <property type="evidence" value="ECO:0007669"/>
    <property type="project" value="UniProtKB-KW"/>
</dbReference>
<keyword evidence="10" id="KW-0233">DNA recombination</keyword>
<dbReference type="GO" id="GO:0006281">
    <property type="term" value="P:DNA repair"/>
    <property type="evidence" value="ECO:0007669"/>
    <property type="project" value="UniProtKB-KW"/>
</dbReference>
<dbReference type="AlphaFoldDB" id="A0A521CK01"/>
<evidence type="ECO:0000256" key="7">
    <source>
        <dbReference type="ARBA" id="ARBA00022763"/>
    </source>
</evidence>
<dbReference type="OrthoDB" id="9783592at2"/>
<evidence type="ECO:0000256" key="10">
    <source>
        <dbReference type="ARBA" id="ARBA00023172"/>
    </source>
</evidence>
<keyword evidence="3" id="KW-0963">Cytoplasm</keyword>
<sequence length="171" mass="20033">MGYFYRKNLGMYLERIVDVSIEYYKEQGVCVIDKIPTPIKVSRHIRGSLYEAFFLKKSTVDYVGILRGGRGIAFDAKSTTAKKFSWKKLVKKHQRKYLKSFQDLGGLSFILLHFDWVGEWDNFYFIPFDFLLQTKGSLVPKDLEEFEVEYDMKIGVLRFLDGIGELDKRVT</sequence>
<keyword evidence="15" id="KW-1185">Reference proteome</keyword>
<comment type="cofactor">
    <cofactor evidence="1">
        <name>Mg(2+)</name>
        <dbReference type="ChEBI" id="CHEBI:18420"/>
    </cofactor>
</comment>
<evidence type="ECO:0000256" key="8">
    <source>
        <dbReference type="ARBA" id="ARBA00022801"/>
    </source>
</evidence>
<dbReference type="EMBL" id="FXTM01000013">
    <property type="protein sequence ID" value="SMO59789.1"/>
    <property type="molecule type" value="Genomic_DNA"/>
</dbReference>
<evidence type="ECO:0000256" key="13">
    <source>
        <dbReference type="ARBA" id="ARBA00029523"/>
    </source>
</evidence>
<dbReference type="GO" id="GO:0003676">
    <property type="term" value="F:nucleic acid binding"/>
    <property type="evidence" value="ECO:0007669"/>
    <property type="project" value="InterPro"/>
</dbReference>
<evidence type="ECO:0000256" key="2">
    <source>
        <dbReference type="ARBA" id="ARBA00004496"/>
    </source>
</evidence>
<evidence type="ECO:0000256" key="4">
    <source>
        <dbReference type="ARBA" id="ARBA00022722"/>
    </source>
</evidence>
<evidence type="ECO:0000313" key="14">
    <source>
        <dbReference type="EMBL" id="SMO59789.1"/>
    </source>
</evidence>
<dbReference type="Proteomes" id="UP000317315">
    <property type="component" value="Unassembled WGS sequence"/>
</dbReference>
<dbReference type="GO" id="GO:0005737">
    <property type="term" value="C:cytoplasm"/>
    <property type="evidence" value="ECO:0007669"/>
    <property type="project" value="UniProtKB-SubCell"/>
</dbReference>
<comment type="similarity">
    <text evidence="12">Belongs to the RecU family.</text>
</comment>
<gene>
    <name evidence="14" type="ORF">SAMN06269117_11360</name>
</gene>
<evidence type="ECO:0000256" key="1">
    <source>
        <dbReference type="ARBA" id="ARBA00001946"/>
    </source>
</evidence>
<keyword evidence="11" id="KW-0234">DNA repair</keyword>
<keyword evidence="6" id="KW-0255">Endonuclease</keyword>
<keyword evidence="4" id="KW-0540">Nuclease</keyword>
<dbReference type="GO" id="GO:0004519">
    <property type="term" value="F:endonuclease activity"/>
    <property type="evidence" value="ECO:0007669"/>
    <property type="project" value="UniProtKB-KW"/>
</dbReference>
<keyword evidence="7" id="KW-0227">DNA damage</keyword>
<dbReference type="InterPro" id="IPR011856">
    <property type="entry name" value="tRNA_endonuc-like_dom_sf"/>
</dbReference>
<evidence type="ECO:0000256" key="5">
    <source>
        <dbReference type="ARBA" id="ARBA00022723"/>
    </source>
</evidence>
<dbReference type="Pfam" id="PF03838">
    <property type="entry name" value="RecU"/>
    <property type="match status" value="1"/>
</dbReference>
<evidence type="ECO:0000256" key="11">
    <source>
        <dbReference type="ARBA" id="ARBA00023204"/>
    </source>
</evidence>
<accession>A0A521CK01</accession>
<evidence type="ECO:0000256" key="9">
    <source>
        <dbReference type="ARBA" id="ARBA00022842"/>
    </source>
</evidence>
<dbReference type="InterPro" id="IPR004612">
    <property type="entry name" value="Resolv_RecU"/>
</dbReference>
<evidence type="ECO:0000256" key="3">
    <source>
        <dbReference type="ARBA" id="ARBA00022490"/>
    </source>
</evidence>
<evidence type="ECO:0000256" key="6">
    <source>
        <dbReference type="ARBA" id="ARBA00022759"/>
    </source>
</evidence>
<evidence type="ECO:0000313" key="15">
    <source>
        <dbReference type="Proteomes" id="UP000317315"/>
    </source>
</evidence>
<dbReference type="Gene3D" id="3.40.1350.10">
    <property type="match status" value="1"/>
</dbReference>
<protein>
    <recommendedName>
        <fullName evidence="13">Holliday junction resolvase RecU</fullName>
    </recommendedName>
</protein>
<reference evidence="14 15" key="1">
    <citation type="submission" date="2017-05" db="EMBL/GenBank/DDBJ databases">
        <authorList>
            <person name="Varghese N."/>
            <person name="Submissions S."/>
        </authorList>
    </citation>
    <scope>NUCLEOTIDE SEQUENCE [LARGE SCALE GENOMIC DNA]</scope>
    <source>
        <strain evidence="14 15">DSM 16304</strain>
    </source>
</reference>
<name>A0A521CK01_9BACT</name>
<keyword evidence="8" id="KW-0378">Hydrolase</keyword>
<comment type="subcellular location">
    <subcellularLocation>
        <location evidence="2">Cytoplasm</location>
    </subcellularLocation>
</comment>
<evidence type="ECO:0000256" key="12">
    <source>
        <dbReference type="ARBA" id="ARBA00023447"/>
    </source>
</evidence>
<keyword evidence="9" id="KW-0460">Magnesium</keyword>
<keyword evidence="5" id="KW-0479">Metal-binding</keyword>
<dbReference type="SUPFAM" id="SSF52980">
    <property type="entry name" value="Restriction endonuclease-like"/>
    <property type="match status" value="1"/>
</dbReference>
<proteinExistence type="inferred from homology"/>
<organism evidence="14 15">
    <name type="scientific">Balnearium lithotrophicum</name>
    <dbReference type="NCBI Taxonomy" id="223788"/>
    <lineage>
        <taxon>Bacteria</taxon>
        <taxon>Pseudomonadati</taxon>
        <taxon>Aquificota</taxon>
        <taxon>Aquificia</taxon>
        <taxon>Desulfurobacteriales</taxon>
        <taxon>Desulfurobacteriaceae</taxon>
        <taxon>Balnearium</taxon>
    </lineage>
</organism>
<dbReference type="GO" id="GO:0006310">
    <property type="term" value="P:DNA recombination"/>
    <property type="evidence" value="ECO:0007669"/>
    <property type="project" value="UniProtKB-KW"/>
</dbReference>
<dbReference type="InterPro" id="IPR011335">
    <property type="entry name" value="Restrct_endonuc-II-like"/>
</dbReference>
<dbReference type="GO" id="GO:0016787">
    <property type="term" value="F:hydrolase activity"/>
    <property type="evidence" value="ECO:0007669"/>
    <property type="project" value="UniProtKB-KW"/>
</dbReference>